<organism evidence="1">
    <name type="scientific">Synechococcus elongatus PCC 11802</name>
    <dbReference type="NCBI Taxonomy" id="2283154"/>
    <lineage>
        <taxon>Bacteria</taxon>
        <taxon>Bacillati</taxon>
        <taxon>Cyanobacteriota</taxon>
        <taxon>Cyanophyceae</taxon>
        <taxon>Synechococcales</taxon>
        <taxon>Synechococcaceae</taxon>
        <taxon>Synechococcus</taxon>
    </lineage>
</organism>
<sequence length="327" mass="37530">MRRLHFTQSSWIIYFRSFLGYISWVYCSFQEKLNPWINQPKKLVLCMPGGGLNDVLCITLLFYQYSLRNSRTLFIGSKYSSVGSLKSLFSGWPQSIKFIDEKYENLIENASTIFPPQAKKYIQQCGSDLGFDQSDQTPVHITFNTSKAYPDSLLVHVGRGGGFGFDLLRHLQLKEPYRTSVIQTIQRLPHTYDSVQIRNTDIQTDWQILLEQLGRQSTSLPLLVCSDSDLVLQTFKDRLSKIRPVISLRSFCKDYQSTPLHYAKTKSQLQKNTEMFADLFSMAFSRKLYLAASAQGISGFPRLALALHLHQQTALKILGCSFKDLYR</sequence>
<dbReference type="RefSeq" id="WP_208678368.1">
    <property type="nucleotide sequence ID" value="NZ_CP034671.2"/>
</dbReference>
<dbReference type="EMBL" id="CP034671">
    <property type="protein sequence ID" value="QFZ92693.2"/>
    <property type="molecule type" value="Genomic_DNA"/>
</dbReference>
<accession>A0AAT9JZI6</accession>
<name>A0AAT9JZI6_SYNEL</name>
<dbReference type="AlphaFoldDB" id="A0AAT9JZI6"/>
<protein>
    <submittedName>
        <fullName evidence="1">Uncharacterized protein</fullName>
    </submittedName>
</protein>
<gene>
    <name evidence="1" type="ORF">EKO22_10425</name>
</gene>
<evidence type="ECO:0000313" key="1">
    <source>
        <dbReference type="EMBL" id="QFZ92693.2"/>
    </source>
</evidence>
<proteinExistence type="predicted"/>
<reference evidence="1" key="1">
    <citation type="submission" date="2024-01" db="EMBL/GenBank/DDBJ databases">
        <title>Synechococcus elongatus PCC 11802, a close yet different native of Synechococcus elongatus PCC 11801.</title>
        <authorList>
            <person name="Jaiswal D."/>
            <person name="Sengupta A."/>
            <person name="Sengupta S."/>
            <person name="Pakrasi H.B."/>
            <person name="Wangikar P."/>
        </authorList>
    </citation>
    <scope>NUCLEOTIDE SEQUENCE</scope>
    <source>
        <strain evidence="1">PCC 11802</strain>
    </source>
</reference>